<evidence type="ECO:0000313" key="3">
    <source>
        <dbReference type="RefSeq" id="XP_040934435.1"/>
    </source>
</evidence>
<evidence type="ECO:0000259" key="1">
    <source>
        <dbReference type="Pfam" id="PF03372"/>
    </source>
</evidence>
<dbReference type="SUPFAM" id="SSF56219">
    <property type="entry name" value="DNase I-like"/>
    <property type="match status" value="1"/>
</dbReference>
<dbReference type="Proteomes" id="UP000818029">
    <property type="component" value="Chromosome A10"/>
</dbReference>
<protein>
    <recommendedName>
        <fullName evidence="1">Endonuclease/exonuclease/phosphatase domain-containing protein</fullName>
    </recommendedName>
</protein>
<reference evidence="2" key="1">
    <citation type="journal article" date="2020" name="Nat. Genet.">
        <title>Genomic diversifications of five Gossypium allopolyploid species and their impact on cotton improvement.</title>
        <authorList>
            <person name="Chen Z.J."/>
            <person name="Sreedasyam A."/>
            <person name="Ando A."/>
            <person name="Song Q."/>
            <person name="De Santiago L.M."/>
            <person name="Hulse-Kemp A.M."/>
            <person name="Ding M."/>
            <person name="Ye W."/>
            <person name="Kirkbride R.C."/>
            <person name="Jenkins J."/>
            <person name="Plott C."/>
            <person name="Lovell J."/>
            <person name="Lin Y.M."/>
            <person name="Vaughn R."/>
            <person name="Liu B."/>
            <person name="Simpson S."/>
            <person name="Scheffler B.E."/>
            <person name="Wen L."/>
            <person name="Saski C.A."/>
            <person name="Grover C.E."/>
            <person name="Hu G."/>
            <person name="Conover J.L."/>
            <person name="Carlson J.W."/>
            <person name="Shu S."/>
            <person name="Boston L.B."/>
            <person name="Williams M."/>
            <person name="Peterson D.G."/>
            <person name="McGee K."/>
            <person name="Jones D.C."/>
            <person name="Wendel J.F."/>
            <person name="Stelly D.M."/>
            <person name="Grimwood J."/>
            <person name="Schmutz J."/>
        </authorList>
    </citation>
    <scope>NUCLEOTIDE SEQUENCE [LARGE SCALE GENOMIC DNA]</scope>
    <source>
        <strain evidence="2">cv. TM-1</strain>
    </source>
</reference>
<dbReference type="PANTHER" id="PTHR33710">
    <property type="entry name" value="BNAC02G09200D PROTEIN"/>
    <property type="match status" value="1"/>
</dbReference>
<dbReference type="InterPro" id="IPR036691">
    <property type="entry name" value="Endo/exonu/phosph_ase_sf"/>
</dbReference>
<dbReference type="RefSeq" id="XP_040934435.1">
    <property type="nucleotide sequence ID" value="XM_041078501.1"/>
</dbReference>
<accession>A0ABM2YVB5</accession>
<dbReference type="Gene3D" id="3.60.10.10">
    <property type="entry name" value="Endonuclease/exonuclease/phosphatase"/>
    <property type="match status" value="1"/>
</dbReference>
<dbReference type="PANTHER" id="PTHR33710:SF77">
    <property type="entry name" value="DNASE I-LIKE SUPERFAMILY PROTEIN"/>
    <property type="match status" value="1"/>
</dbReference>
<keyword evidence="2" id="KW-1185">Reference proteome</keyword>
<gene>
    <name evidence="3" type="primary">LOC121207953</name>
</gene>
<reference evidence="3" key="2">
    <citation type="submission" date="2025-08" db="UniProtKB">
        <authorList>
            <consortium name="RefSeq"/>
        </authorList>
    </citation>
    <scope>IDENTIFICATION</scope>
</reference>
<organism evidence="2 3">
    <name type="scientific">Gossypium hirsutum</name>
    <name type="common">Upland cotton</name>
    <name type="synonym">Gossypium mexicanum</name>
    <dbReference type="NCBI Taxonomy" id="3635"/>
    <lineage>
        <taxon>Eukaryota</taxon>
        <taxon>Viridiplantae</taxon>
        <taxon>Streptophyta</taxon>
        <taxon>Embryophyta</taxon>
        <taxon>Tracheophyta</taxon>
        <taxon>Spermatophyta</taxon>
        <taxon>Magnoliopsida</taxon>
        <taxon>eudicotyledons</taxon>
        <taxon>Gunneridae</taxon>
        <taxon>Pentapetalae</taxon>
        <taxon>rosids</taxon>
        <taxon>malvids</taxon>
        <taxon>Malvales</taxon>
        <taxon>Malvaceae</taxon>
        <taxon>Malvoideae</taxon>
        <taxon>Gossypium</taxon>
    </lineage>
</organism>
<name>A0ABM2YVB5_GOSHI</name>
<proteinExistence type="predicted"/>
<sequence>MAYVYGSPNRQKRQLLWNKLRNSIPLGQSPWIAIGDFNAILSSSEKYEGLSRGRRCPYFGNFVASAELHDLGFRGPPFTWHKGVLFERLDHAMGNEAWLCNFLNYMVTHLPKIKSDHRPLFLDFSNIAESLGKFTHDLKYWNKHVYCYITTRKRDLIKRIANIQRKRDFFGFLYLNQVDLSLRQELENVLHHEELLWKQKAMCDWLKLGDRNKKFFHTREANEFFQRLYREIPAPLGNLPPSGFPQLHPVDVSFLGRPVSNIKIKEAMFDMAPLKAPGSDGFHAIFFQKHWDTLGEVVCDLVRKAGFIAERNINENFILAQEVIHKMRSQKK</sequence>
<evidence type="ECO:0000313" key="2">
    <source>
        <dbReference type="Proteomes" id="UP000818029"/>
    </source>
</evidence>
<feature type="domain" description="Endonuclease/exonuclease/phosphatase" evidence="1">
    <location>
        <begin position="5"/>
        <end position="99"/>
    </location>
</feature>
<dbReference type="Pfam" id="PF03372">
    <property type="entry name" value="Exo_endo_phos"/>
    <property type="match status" value="1"/>
</dbReference>
<dbReference type="InterPro" id="IPR005135">
    <property type="entry name" value="Endo/exonuclease/phosphatase"/>
</dbReference>
<dbReference type="GeneID" id="121207953"/>